<evidence type="ECO:0000256" key="4">
    <source>
        <dbReference type="ARBA" id="ARBA00022692"/>
    </source>
</evidence>
<feature type="transmembrane region" description="Helical" evidence="8">
    <location>
        <begin position="142"/>
        <end position="161"/>
    </location>
</feature>
<feature type="transmembrane region" description="Helical" evidence="8">
    <location>
        <begin position="9"/>
        <end position="29"/>
    </location>
</feature>
<dbReference type="Gene3D" id="1.10.3720.10">
    <property type="entry name" value="MetI-like"/>
    <property type="match status" value="1"/>
</dbReference>
<evidence type="ECO:0000256" key="7">
    <source>
        <dbReference type="ARBA" id="ARBA00024202"/>
    </source>
</evidence>
<dbReference type="Pfam" id="PF00528">
    <property type="entry name" value="BPD_transp_1"/>
    <property type="match status" value="1"/>
</dbReference>
<evidence type="ECO:0000256" key="1">
    <source>
        <dbReference type="ARBA" id="ARBA00004651"/>
    </source>
</evidence>
<keyword evidence="6 8" id="KW-0472">Membrane</keyword>
<dbReference type="InterPro" id="IPR035906">
    <property type="entry name" value="MetI-like_sf"/>
</dbReference>
<evidence type="ECO:0000313" key="10">
    <source>
        <dbReference type="EMBL" id="GBH11536.1"/>
    </source>
</evidence>
<protein>
    <submittedName>
        <fullName evidence="10">Permease component</fullName>
    </submittedName>
</protein>
<comment type="subcellular location">
    <subcellularLocation>
        <location evidence="1 8">Cell membrane</location>
        <topology evidence="1 8">Multi-pass membrane protein</topology>
    </subcellularLocation>
</comment>
<reference evidence="10 11" key="1">
    <citation type="submission" date="2018-04" db="EMBL/GenBank/DDBJ databases">
        <title>Draft genome sequence of Pseudomonas syringae pv. actinidiae biovar 1 strains isolated from kiwifruit in Kagawa prefecture.</title>
        <authorList>
            <person name="Tabuchi M."/>
            <person name="Saito M."/>
            <person name="Fujiwara S."/>
            <person name="Sasa N."/>
            <person name="Akimitsu K."/>
            <person name="Gomi K."/>
            <person name="Konishi-Sugita S."/>
            <person name="Hamano K."/>
            <person name="Kataoka I."/>
        </authorList>
    </citation>
    <scope>NUCLEOTIDE SEQUENCE [LARGE SCALE GENOMIC DNA]</scope>
    <source>
        <strain evidence="10 11">MAFF212206</strain>
    </source>
</reference>
<evidence type="ECO:0000256" key="2">
    <source>
        <dbReference type="ARBA" id="ARBA00022448"/>
    </source>
</evidence>
<dbReference type="AlphaFoldDB" id="A0A2V0QEH8"/>
<dbReference type="CDD" id="cd06261">
    <property type="entry name" value="TM_PBP2"/>
    <property type="match status" value="1"/>
</dbReference>
<keyword evidence="2 8" id="KW-0813">Transport</keyword>
<evidence type="ECO:0000259" key="9">
    <source>
        <dbReference type="PROSITE" id="PS50928"/>
    </source>
</evidence>
<dbReference type="Pfam" id="PF19300">
    <property type="entry name" value="BPD_transp_1_N"/>
    <property type="match status" value="1"/>
</dbReference>
<evidence type="ECO:0000256" key="3">
    <source>
        <dbReference type="ARBA" id="ARBA00022475"/>
    </source>
</evidence>
<gene>
    <name evidence="10" type="ORF">KPSA1_04977</name>
</gene>
<sequence length="305" mass="33362">MLVFVLRRLGISLCVALTVSILSFALLHFSGDLAISIAGPDASFEQIEQIRKQLGLDQPMINQYLTWLYKVLHLDLGNSFFFQDSVVNLIASRLPITMGLGASALVLSLIISIPLGIIAAVKKDTWIDRAALSFAVLGQALPNFWFALMLIVVFSVTLHWLPVSGNTTYLHFVMPTIALAYYAIPSIMRLTRAGMLDVLSADYIRTAKAKGLRPGRIIFKHAFRNALIPVVALAAVEFGMMLGGSVVIETVFALQGIGQLAWDGISRNDFPVVQAVVLLVALIYIVLTLVADVLNAMLDPRIRVK</sequence>
<keyword evidence="4 8" id="KW-0812">Transmembrane</keyword>
<feature type="domain" description="ABC transmembrane type-1" evidence="9">
    <location>
        <begin position="94"/>
        <end position="291"/>
    </location>
</feature>
<organism evidence="10 11">
    <name type="scientific">Pseudomonas syringae pv. actinidiae</name>
    <dbReference type="NCBI Taxonomy" id="103796"/>
    <lineage>
        <taxon>Bacteria</taxon>
        <taxon>Pseudomonadati</taxon>
        <taxon>Pseudomonadota</taxon>
        <taxon>Gammaproteobacteria</taxon>
        <taxon>Pseudomonadales</taxon>
        <taxon>Pseudomonadaceae</taxon>
        <taxon>Pseudomonas</taxon>
        <taxon>Pseudomonas syringae</taxon>
    </lineage>
</organism>
<dbReference type="PROSITE" id="PS50928">
    <property type="entry name" value="ABC_TM1"/>
    <property type="match status" value="1"/>
</dbReference>
<proteinExistence type="inferred from homology"/>
<keyword evidence="3" id="KW-1003">Cell membrane</keyword>
<feature type="transmembrane region" description="Helical" evidence="8">
    <location>
        <begin position="272"/>
        <end position="298"/>
    </location>
</feature>
<feature type="transmembrane region" description="Helical" evidence="8">
    <location>
        <begin position="167"/>
        <end position="184"/>
    </location>
</feature>
<dbReference type="GO" id="GO:0071916">
    <property type="term" value="F:dipeptide transmembrane transporter activity"/>
    <property type="evidence" value="ECO:0007669"/>
    <property type="project" value="TreeGrafter"/>
</dbReference>
<evidence type="ECO:0000313" key="11">
    <source>
        <dbReference type="Proteomes" id="UP000247480"/>
    </source>
</evidence>
<comment type="similarity">
    <text evidence="7">Belongs to the binding-protein-dependent transport system permease family. OppBC subfamily.</text>
</comment>
<name>A0A2V0QEH8_PSESF</name>
<feature type="transmembrane region" description="Helical" evidence="8">
    <location>
        <begin position="226"/>
        <end position="252"/>
    </location>
</feature>
<dbReference type="GO" id="GO:0005886">
    <property type="term" value="C:plasma membrane"/>
    <property type="evidence" value="ECO:0007669"/>
    <property type="project" value="UniProtKB-SubCell"/>
</dbReference>
<accession>A0A2V0QEH8</accession>
<dbReference type="RefSeq" id="WP_110459689.1">
    <property type="nucleotide sequence ID" value="NZ_AP019411.1"/>
</dbReference>
<comment type="caution">
    <text evidence="10">The sequence shown here is derived from an EMBL/GenBank/DDBJ whole genome shotgun (WGS) entry which is preliminary data.</text>
</comment>
<dbReference type="EMBL" id="BGJZ01000244">
    <property type="protein sequence ID" value="GBH11536.1"/>
    <property type="molecule type" value="Genomic_DNA"/>
</dbReference>
<feature type="transmembrane region" description="Helical" evidence="8">
    <location>
        <begin position="96"/>
        <end position="121"/>
    </location>
</feature>
<dbReference type="InterPro" id="IPR000515">
    <property type="entry name" value="MetI-like"/>
</dbReference>
<dbReference type="SUPFAM" id="SSF161098">
    <property type="entry name" value="MetI-like"/>
    <property type="match status" value="1"/>
</dbReference>
<keyword evidence="5 8" id="KW-1133">Transmembrane helix</keyword>
<dbReference type="InterPro" id="IPR045621">
    <property type="entry name" value="BPD_transp_1_N"/>
</dbReference>
<dbReference type="Proteomes" id="UP000247480">
    <property type="component" value="Unassembled WGS sequence"/>
</dbReference>
<evidence type="ECO:0000256" key="5">
    <source>
        <dbReference type="ARBA" id="ARBA00022989"/>
    </source>
</evidence>
<evidence type="ECO:0000256" key="6">
    <source>
        <dbReference type="ARBA" id="ARBA00023136"/>
    </source>
</evidence>
<evidence type="ECO:0000256" key="8">
    <source>
        <dbReference type="RuleBase" id="RU363032"/>
    </source>
</evidence>
<dbReference type="PANTHER" id="PTHR43163">
    <property type="entry name" value="DIPEPTIDE TRANSPORT SYSTEM PERMEASE PROTEIN DPPB-RELATED"/>
    <property type="match status" value="1"/>
</dbReference>
<dbReference type="PANTHER" id="PTHR43163:SF6">
    <property type="entry name" value="DIPEPTIDE TRANSPORT SYSTEM PERMEASE PROTEIN DPPB-RELATED"/>
    <property type="match status" value="1"/>
</dbReference>